<evidence type="ECO:0000259" key="1">
    <source>
        <dbReference type="Pfam" id="PF08239"/>
    </source>
</evidence>
<dbReference type="InterPro" id="IPR003646">
    <property type="entry name" value="SH3-like_bac-type"/>
</dbReference>
<protein>
    <submittedName>
        <fullName evidence="2">Membrane Spanning Protein</fullName>
    </submittedName>
</protein>
<comment type="caution">
    <text evidence="2">The sequence shown here is derived from an EMBL/GenBank/DDBJ whole genome shotgun (WGS) entry which is preliminary data.</text>
</comment>
<dbReference type="EMBL" id="ANAH02000064">
    <property type="protein sequence ID" value="EPX57222.1"/>
    <property type="molecule type" value="Genomic_DNA"/>
</dbReference>
<dbReference type="Proteomes" id="UP000011682">
    <property type="component" value="Unassembled WGS sequence"/>
</dbReference>
<dbReference type="AlphaFoldDB" id="S9P4S7"/>
<organism evidence="2 3">
    <name type="scientific">Cystobacter fuscus (strain ATCC 25194 / DSM 2262 / NBRC 100088 / M29)</name>
    <dbReference type="NCBI Taxonomy" id="1242864"/>
    <lineage>
        <taxon>Bacteria</taxon>
        <taxon>Pseudomonadati</taxon>
        <taxon>Myxococcota</taxon>
        <taxon>Myxococcia</taxon>
        <taxon>Myxococcales</taxon>
        <taxon>Cystobacterineae</taxon>
        <taxon>Archangiaceae</taxon>
        <taxon>Cystobacter</taxon>
    </lineage>
</organism>
<gene>
    <name evidence="2" type="ORF">D187_006976</name>
</gene>
<dbReference type="Gene3D" id="2.30.30.40">
    <property type="entry name" value="SH3 Domains"/>
    <property type="match status" value="1"/>
</dbReference>
<dbReference type="Pfam" id="PF08239">
    <property type="entry name" value="SH3_3"/>
    <property type="match status" value="1"/>
</dbReference>
<reference evidence="2" key="1">
    <citation type="submission" date="2013-05" db="EMBL/GenBank/DDBJ databases">
        <title>Genome assembly of Cystobacter fuscus DSM 2262.</title>
        <authorList>
            <person name="Sharma G."/>
            <person name="Khatri I."/>
            <person name="Kaur C."/>
            <person name="Mayilraj S."/>
            <person name="Subramanian S."/>
        </authorList>
    </citation>
    <scope>NUCLEOTIDE SEQUENCE [LARGE SCALE GENOMIC DNA]</scope>
    <source>
        <strain evidence="2">DSM 2262</strain>
    </source>
</reference>
<accession>S9P4S7</accession>
<dbReference type="Gene3D" id="3.90.1720.10">
    <property type="entry name" value="endopeptidase domain like (from Nostoc punctiforme)"/>
    <property type="match status" value="1"/>
</dbReference>
<feature type="domain" description="SH3b" evidence="1">
    <location>
        <begin position="53"/>
        <end position="105"/>
    </location>
</feature>
<evidence type="ECO:0000313" key="3">
    <source>
        <dbReference type="Proteomes" id="UP000011682"/>
    </source>
</evidence>
<name>S9P4S7_CYSF2</name>
<evidence type="ECO:0000313" key="2">
    <source>
        <dbReference type="EMBL" id="EPX57222.1"/>
    </source>
</evidence>
<dbReference type="eggNOG" id="COG4991">
    <property type="taxonomic scope" value="Bacteria"/>
</dbReference>
<dbReference type="InterPro" id="IPR038765">
    <property type="entry name" value="Papain-like_cys_pep_sf"/>
</dbReference>
<sequence>MILLLMAACGGEPGGVASQTLVGSDESAELRGLGPDGSTTVALHTELGVGAPINLREAPAPDARILMVLPQGATVTVVERTTPDKGYYRVEYFGRTGWAYGHHLELALVATSSALTDEQQENILERARRSVGYSYWWGGGRFGCDLGRGDCNGSCPGCTHVGEGGADCSGMVAKAWAVPASAPGTCVNGHPYSTGDFSGASYHWRTIERANIAPADAFVTRGSGHIMIRGRGVSSAGWPNIIECSGCAAGCIHHYRAVSSDDYKVIRRDAEL</sequence>
<proteinExistence type="predicted"/>
<keyword evidence="3" id="KW-1185">Reference proteome</keyword>
<dbReference type="SUPFAM" id="SSF54001">
    <property type="entry name" value="Cysteine proteinases"/>
    <property type="match status" value="1"/>
</dbReference>